<evidence type="ECO:0000256" key="1">
    <source>
        <dbReference type="SAM" id="Phobius"/>
    </source>
</evidence>
<keyword evidence="1" id="KW-0472">Membrane</keyword>
<dbReference type="PANTHER" id="PTHR31735:SF1">
    <property type="entry name" value="VACUOLAR MEMBRANE PROTEIN YPL162C"/>
    <property type="match status" value="1"/>
</dbReference>
<name>A0A8S1JDM2_9CHLO</name>
<dbReference type="InterPro" id="IPR022127">
    <property type="entry name" value="STIMATE/YPL162C"/>
</dbReference>
<dbReference type="OrthoDB" id="431202at2759"/>
<keyword evidence="1" id="KW-0812">Transmembrane</keyword>
<evidence type="ECO:0000313" key="3">
    <source>
        <dbReference type="Proteomes" id="UP000708148"/>
    </source>
</evidence>
<keyword evidence="1" id="KW-1133">Transmembrane helix</keyword>
<keyword evidence="3" id="KW-1185">Reference proteome</keyword>
<gene>
    <name evidence="2" type="ORF">OSTQU699_LOCUS9630</name>
</gene>
<proteinExistence type="predicted"/>
<reference evidence="2" key="1">
    <citation type="submission" date="2020-12" db="EMBL/GenBank/DDBJ databases">
        <authorList>
            <person name="Iha C."/>
        </authorList>
    </citation>
    <scope>NUCLEOTIDE SEQUENCE</scope>
</reference>
<sequence>HREKPQRPLFVWALDVGKQGVSALACHFANLTISLLVSMDNTETSQCSFYFAIYNIDQALGTTTTIIIHKTLVGIAKKARRDRRRSEDHELDEGISGKRWGVLEAISLCGFYGEPPSLRRWGIQVSEWVGAVLLARCVSGSFDLLMKDVLLVHVARAVDGRFDGHPRALLFFVMVFYPLLVNITMACIVDGVLKRKKKWHRLGNTLHGEEAPLISGVSSPDDGHRDCELSICSDLLRYESDSVGSPHHYAAGKLGPSSPSGVAQ</sequence>
<dbReference type="GO" id="GO:0016020">
    <property type="term" value="C:membrane"/>
    <property type="evidence" value="ECO:0007669"/>
    <property type="project" value="TreeGrafter"/>
</dbReference>
<dbReference type="Proteomes" id="UP000708148">
    <property type="component" value="Unassembled WGS sequence"/>
</dbReference>
<comment type="caution">
    <text evidence="2">The sequence shown here is derived from an EMBL/GenBank/DDBJ whole genome shotgun (WGS) entry which is preliminary data.</text>
</comment>
<dbReference type="PANTHER" id="PTHR31735">
    <property type="entry name" value="VACUOLAR MEMBRANE PROTEIN YPL162C"/>
    <property type="match status" value="1"/>
</dbReference>
<dbReference type="AlphaFoldDB" id="A0A8S1JDM2"/>
<organism evidence="2 3">
    <name type="scientific">Ostreobium quekettii</name>
    <dbReference type="NCBI Taxonomy" id="121088"/>
    <lineage>
        <taxon>Eukaryota</taxon>
        <taxon>Viridiplantae</taxon>
        <taxon>Chlorophyta</taxon>
        <taxon>core chlorophytes</taxon>
        <taxon>Ulvophyceae</taxon>
        <taxon>TCBD clade</taxon>
        <taxon>Bryopsidales</taxon>
        <taxon>Ostreobineae</taxon>
        <taxon>Ostreobiaceae</taxon>
        <taxon>Ostreobium</taxon>
    </lineage>
</organism>
<feature type="non-terminal residue" evidence="2">
    <location>
        <position position="1"/>
    </location>
</feature>
<feature type="transmembrane region" description="Helical" evidence="1">
    <location>
        <begin position="169"/>
        <end position="193"/>
    </location>
</feature>
<evidence type="ECO:0000313" key="2">
    <source>
        <dbReference type="EMBL" id="CAD7704275.1"/>
    </source>
</evidence>
<accession>A0A8S1JDM2</accession>
<dbReference type="Pfam" id="PF12400">
    <property type="entry name" value="STIMATE"/>
    <property type="match status" value="1"/>
</dbReference>
<dbReference type="EMBL" id="CAJHUC010002725">
    <property type="protein sequence ID" value="CAD7704275.1"/>
    <property type="molecule type" value="Genomic_DNA"/>
</dbReference>
<protein>
    <submittedName>
        <fullName evidence="2">Uncharacterized protein</fullName>
    </submittedName>
</protein>